<evidence type="ECO:0000313" key="3">
    <source>
        <dbReference type="EMBL" id="ACZ42166.1"/>
    </source>
</evidence>
<dbReference type="Proteomes" id="UP000000323">
    <property type="component" value="Chromosome 1"/>
</dbReference>
<accession>D1CBK1</accession>
<sequence>MIPQGRFWGALIAAAGIALGFLCLVWTLTSAGSTGGKILGLSVVVILALPLVFGGAYLFMQGSKEKEREQFIVSKQKALEVETLSRAQIAEIIELQRDRIKKILQLEESTLDPTSCLMLEDITVRLEGASRVLQRSAYDRLASPESLLGSPGSDIAVQSVDSALQGLVEKLEDSVSKLTGDLSNQSSRTSSISELASITDNLEDAINRRYALVAGTHSRALPTVAELLSDVAPVGATNLSDFTSLSPGDAVTYEEKDYLISARLEWRDRDKIWWTYMLSSKDDTWLYVADGGTRIGIMHRVTGIVIPEGDSFTSEGKSYRAAIDGTALVEVTGASGSRGGLIVTYRRYDSSEGFLWVETWQDENKIFSGRWERPENISVWKRRSEDRKE</sequence>
<feature type="domain" description="DUF4178" evidence="2">
    <location>
        <begin position="247"/>
        <end position="374"/>
    </location>
</feature>
<organism evidence="3 4">
    <name type="scientific">Thermobaculum terrenum (strain ATCC BAA-798 / CCMEE 7001 / YNP1)</name>
    <dbReference type="NCBI Taxonomy" id="525904"/>
    <lineage>
        <taxon>Bacteria</taxon>
        <taxon>Bacillati</taxon>
        <taxon>Chloroflexota</taxon>
        <taxon>Chloroflexia</taxon>
        <taxon>Candidatus Thermobaculales</taxon>
        <taxon>Candidatus Thermobaculaceae</taxon>
        <taxon>Thermobaculum</taxon>
    </lineage>
</organism>
<keyword evidence="4" id="KW-1185">Reference proteome</keyword>
<reference evidence="4" key="1">
    <citation type="journal article" date="2010" name="Stand. Genomic Sci.">
        <title>Complete genome sequence of 'Thermobaculum terrenum' type strain (YNP1).</title>
        <authorList>
            <person name="Kiss H."/>
            <person name="Cleland D."/>
            <person name="Lapidus A."/>
            <person name="Lucas S."/>
            <person name="Glavina Del Rio T."/>
            <person name="Nolan M."/>
            <person name="Tice H."/>
            <person name="Han C."/>
            <person name="Goodwin L."/>
            <person name="Pitluck S."/>
            <person name="Liolios K."/>
            <person name="Ivanova N."/>
            <person name="Mavromatis K."/>
            <person name="Ovchinnikova G."/>
            <person name="Pati A."/>
            <person name="Chen A."/>
            <person name="Palaniappan K."/>
            <person name="Land M."/>
            <person name="Hauser L."/>
            <person name="Chang Y."/>
            <person name="Jeffries C."/>
            <person name="Lu M."/>
            <person name="Brettin T."/>
            <person name="Detter J."/>
            <person name="Goker M."/>
            <person name="Tindall B."/>
            <person name="Beck B."/>
            <person name="McDermott T."/>
            <person name="Woyke T."/>
            <person name="Bristow J."/>
            <person name="Eisen J."/>
            <person name="Markowitz V."/>
            <person name="Hugenholtz P."/>
            <person name="Kyrpides N."/>
            <person name="Klenk H."/>
            <person name="Cheng J."/>
        </authorList>
    </citation>
    <scope>NUCLEOTIDE SEQUENCE [LARGE SCALE GENOMIC DNA]</scope>
    <source>
        <strain evidence="4">ATCC BAA-798 / YNP1</strain>
    </source>
</reference>
<dbReference type="STRING" id="525904.Tter_1258"/>
<dbReference type="HOGENOM" id="CLU_709666_0_0_0"/>
<evidence type="ECO:0000259" key="2">
    <source>
        <dbReference type="Pfam" id="PF13785"/>
    </source>
</evidence>
<keyword evidence="1" id="KW-0472">Membrane</keyword>
<name>D1CBK1_THET1</name>
<dbReference type="KEGG" id="ttr:Tter_1258"/>
<dbReference type="InterPro" id="IPR025235">
    <property type="entry name" value="DUF4178"/>
</dbReference>
<feature type="transmembrane region" description="Helical" evidence="1">
    <location>
        <begin position="39"/>
        <end position="60"/>
    </location>
</feature>
<evidence type="ECO:0000256" key="1">
    <source>
        <dbReference type="SAM" id="Phobius"/>
    </source>
</evidence>
<dbReference type="RefSeq" id="WP_012875201.1">
    <property type="nucleotide sequence ID" value="NC_013525.1"/>
</dbReference>
<protein>
    <recommendedName>
        <fullName evidence="2">DUF4178 domain-containing protein</fullName>
    </recommendedName>
</protein>
<evidence type="ECO:0000313" key="4">
    <source>
        <dbReference type="Proteomes" id="UP000000323"/>
    </source>
</evidence>
<dbReference type="EMBL" id="CP001825">
    <property type="protein sequence ID" value="ACZ42166.1"/>
    <property type="molecule type" value="Genomic_DNA"/>
</dbReference>
<dbReference type="AlphaFoldDB" id="D1CBK1"/>
<feature type="transmembrane region" description="Helical" evidence="1">
    <location>
        <begin position="7"/>
        <end position="27"/>
    </location>
</feature>
<keyword evidence="1" id="KW-1133">Transmembrane helix</keyword>
<gene>
    <name evidence="3" type="ordered locus">Tter_1258</name>
</gene>
<proteinExistence type="predicted"/>
<dbReference type="Pfam" id="PF13785">
    <property type="entry name" value="DUF4178"/>
    <property type="match status" value="1"/>
</dbReference>
<keyword evidence="1" id="KW-0812">Transmembrane</keyword>